<dbReference type="Proteomes" id="UP001162501">
    <property type="component" value="Chromosome 34"/>
</dbReference>
<organism evidence="1 2">
    <name type="scientific">Rangifer tarandus platyrhynchus</name>
    <name type="common">Svalbard reindeer</name>
    <dbReference type="NCBI Taxonomy" id="3082113"/>
    <lineage>
        <taxon>Eukaryota</taxon>
        <taxon>Metazoa</taxon>
        <taxon>Chordata</taxon>
        <taxon>Craniata</taxon>
        <taxon>Vertebrata</taxon>
        <taxon>Euteleostomi</taxon>
        <taxon>Mammalia</taxon>
        <taxon>Eutheria</taxon>
        <taxon>Laurasiatheria</taxon>
        <taxon>Artiodactyla</taxon>
        <taxon>Ruminantia</taxon>
        <taxon>Pecora</taxon>
        <taxon>Cervidae</taxon>
        <taxon>Odocoileinae</taxon>
        <taxon>Rangifer</taxon>
    </lineage>
</organism>
<dbReference type="EMBL" id="OZ243562">
    <property type="protein sequence ID" value="CAN0498065.1"/>
    <property type="molecule type" value="Genomic_DNA"/>
</dbReference>
<evidence type="ECO:0000313" key="1">
    <source>
        <dbReference type="EMBL" id="CAN0498065.1"/>
    </source>
</evidence>
<sequence length="141" mass="14982">MAPLPSRTEPLQPGEGPRQAAARPQVEMRVSEAERAAVGRSRPPEKTGRGLRAHLRAPGPPGSLSFPSRDMGPMRAVAAEPQRAGTVCRLELPSGGPGVESDGSASPRPRGLVWNFTPLAWFEDPLGSSLFSTFLPLPLLL</sequence>
<name>A0ACB1MIY3_RANTA</name>
<reference evidence="1" key="1">
    <citation type="submission" date="2025-03" db="EMBL/GenBank/DDBJ databases">
        <authorList>
            <consortium name="ELIXIR-Norway"/>
            <consortium name="Elixir Norway"/>
        </authorList>
    </citation>
    <scope>NUCLEOTIDE SEQUENCE</scope>
</reference>
<proteinExistence type="predicted"/>
<gene>
    <name evidence="1" type="ORF">MRATA1EN22A_LOCUS22054</name>
</gene>
<evidence type="ECO:0000313" key="2">
    <source>
        <dbReference type="Proteomes" id="UP001162501"/>
    </source>
</evidence>
<accession>A0ACB1MIY3</accession>
<protein>
    <submittedName>
        <fullName evidence="1">Uncharacterized protein</fullName>
    </submittedName>
</protein>